<dbReference type="GO" id="GO:0006096">
    <property type="term" value="P:glycolytic process"/>
    <property type="evidence" value="ECO:0007669"/>
    <property type="project" value="UniProtKB-UniPathway"/>
</dbReference>
<dbReference type="GO" id="GO:0004332">
    <property type="term" value="F:fructose-bisphosphate aldolase activity"/>
    <property type="evidence" value="ECO:0007669"/>
    <property type="project" value="UniProtKB-EC"/>
</dbReference>
<evidence type="ECO:0000256" key="7">
    <source>
        <dbReference type="ARBA" id="ARBA00029799"/>
    </source>
</evidence>
<evidence type="ECO:0000256" key="8">
    <source>
        <dbReference type="ARBA" id="ARBA00072515"/>
    </source>
</evidence>
<dbReference type="InterPro" id="IPR013785">
    <property type="entry name" value="Aldolase_TIM"/>
</dbReference>
<organism evidence="9 10">
    <name type="scientific">Salinisphaera orenii YIM 95161</name>
    <dbReference type="NCBI Taxonomy" id="1051139"/>
    <lineage>
        <taxon>Bacteria</taxon>
        <taxon>Pseudomonadati</taxon>
        <taxon>Pseudomonadota</taxon>
        <taxon>Gammaproteobacteria</taxon>
        <taxon>Salinisphaerales</taxon>
        <taxon>Salinisphaeraceae</taxon>
        <taxon>Salinisphaera</taxon>
    </lineage>
</organism>
<keyword evidence="5" id="KW-0324">Glycolysis</keyword>
<reference evidence="9 10" key="1">
    <citation type="submission" date="2013-10" db="EMBL/GenBank/DDBJ databases">
        <title>Salinisphaera halophila YIM 95161 Genome Sequencing.</title>
        <authorList>
            <person name="Lai Q."/>
            <person name="Li C."/>
            <person name="Shao Z."/>
        </authorList>
    </citation>
    <scope>NUCLEOTIDE SEQUENCE [LARGE SCALE GENOMIC DNA]</scope>
    <source>
        <strain evidence="9 10">YIM 95161</strain>
    </source>
</reference>
<keyword evidence="6" id="KW-0456">Lyase</keyword>
<name>A0A423PMG0_9GAMM</name>
<dbReference type="FunFam" id="3.20.20.70:FF:000140">
    <property type="entry name" value="Fructose-bisphosphate aldolase"/>
    <property type="match status" value="1"/>
</dbReference>
<dbReference type="CDD" id="cd00948">
    <property type="entry name" value="FBP_aldolase_I_a"/>
    <property type="match status" value="1"/>
</dbReference>
<evidence type="ECO:0000256" key="2">
    <source>
        <dbReference type="ARBA" id="ARBA00004714"/>
    </source>
</evidence>
<dbReference type="SUPFAM" id="SSF51569">
    <property type="entry name" value="Aldolase"/>
    <property type="match status" value="1"/>
</dbReference>
<evidence type="ECO:0000256" key="6">
    <source>
        <dbReference type="ARBA" id="ARBA00023239"/>
    </source>
</evidence>
<comment type="pathway">
    <text evidence="2">Carbohydrate degradation; glycolysis; D-glyceraldehyde 3-phosphate and glycerone phosphate from D-glucose: step 4/4.</text>
</comment>
<evidence type="ECO:0000256" key="4">
    <source>
        <dbReference type="ARBA" id="ARBA00013068"/>
    </source>
</evidence>
<evidence type="ECO:0000313" key="10">
    <source>
        <dbReference type="Proteomes" id="UP000285123"/>
    </source>
</evidence>
<dbReference type="AlphaFoldDB" id="A0A423PMG0"/>
<dbReference type="UniPathway" id="UPA00109">
    <property type="reaction ID" value="UER00183"/>
</dbReference>
<comment type="catalytic activity">
    <reaction evidence="1">
        <text>beta-D-fructose 1,6-bisphosphate = D-glyceraldehyde 3-phosphate + dihydroxyacetone phosphate</text>
        <dbReference type="Rhea" id="RHEA:14729"/>
        <dbReference type="ChEBI" id="CHEBI:32966"/>
        <dbReference type="ChEBI" id="CHEBI:57642"/>
        <dbReference type="ChEBI" id="CHEBI:59776"/>
        <dbReference type="EC" id="4.1.2.13"/>
    </reaction>
</comment>
<dbReference type="InterPro" id="IPR000741">
    <property type="entry name" value="FBA_I"/>
</dbReference>
<evidence type="ECO:0000256" key="3">
    <source>
        <dbReference type="ARBA" id="ARBA00010387"/>
    </source>
</evidence>
<evidence type="ECO:0000256" key="1">
    <source>
        <dbReference type="ARBA" id="ARBA00000441"/>
    </source>
</evidence>
<dbReference type="Gene3D" id="3.20.20.70">
    <property type="entry name" value="Aldolase class I"/>
    <property type="match status" value="1"/>
</dbReference>
<evidence type="ECO:0000313" key="9">
    <source>
        <dbReference type="EMBL" id="ROO26767.1"/>
    </source>
</evidence>
<comment type="similarity">
    <text evidence="3">Belongs to the class I fructose-bisphosphate aldolase family.</text>
</comment>
<gene>
    <name evidence="9" type="ORF">SAHL_12690</name>
</gene>
<dbReference type="OrthoDB" id="9793595at2"/>
<dbReference type="NCBIfam" id="NF033379">
    <property type="entry name" value="FrucBisAld_I"/>
    <property type="match status" value="1"/>
</dbReference>
<dbReference type="EC" id="4.1.2.13" evidence="4"/>
<protein>
    <recommendedName>
        <fullName evidence="8">Probable fructose-bisphosphate aldolase class 1</fullName>
        <ecNumber evidence="4">4.1.2.13</ecNumber>
    </recommendedName>
    <alternativeName>
        <fullName evidence="7">Fructose-bisphosphate aldolase class I</fullName>
    </alternativeName>
</protein>
<proteinExistence type="inferred from homology"/>
<comment type="caution">
    <text evidence="9">The sequence shown here is derived from an EMBL/GenBank/DDBJ whole genome shotgun (WGS) entry which is preliminary data.</text>
</comment>
<evidence type="ECO:0000256" key="5">
    <source>
        <dbReference type="ARBA" id="ARBA00023152"/>
    </source>
</evidence>
<dbReference type="EMBL" id="AYKF01000099">
    <property type="protein sequence ID" value="ROO26767.1"/>
    <property type="molecule type" value="Genomic_DNA"/>
</dbReference>
<dbReference type="Pfam" id="PF00274">
    <property type="entry name" value="Glycolytic"/>
    <property type="match status" value="1"/>
</dbReference>
<accession>A0A423PMG0</accession>
<dbReference type="PANTHER" id="PTHR11627">
    <property type="entry name" value="FRUCTOSE-BISPHOSPHATE ALDOLASE"/>
    <property type="match status" value="1"/>
</dbReference>
<dbReference type="Proteomes" id="UP000285123">
    <property type="component" value="Unassembled WGS sequence"/>
</dbReference>
<dbReference type="RefSeq" id="WP_123591778.1">
    <property type="nucleotide sequence ID" value="NZ_AYKF01000099.1"/>
</dbReference>
<sequence>MDTQALEQTARAMIADGKGLLAIDESTPTCGKRFADYGIDNTEDNRRDYRALLLSTPGLGENVSGAILYDETLRMTTAEGVAFARMMQDHGIIPGIKVDTGAKDLAGHPGEKVTEGLDGLRERLAEYHDMGARFAKWRAVITIGDGLPSRGCYAANAHALARYAALCQEAGIVPIVEPEVLLDGDHDIDRCYAVTEETLTRLFAELRDQNVHLPGLILKASMVLPGKNAAQQADMREVAAATLRCLYATVPASVPGVAFLSGGQSNEDATAHLDAMNRLDGGRAPWKLTFSYARALQQPALDIWRGEAGNVDKAQAALAHRARCNRAAAQGRYDPAQEKQVA</sequence>